<feature type="signal peptide" evidence="11">
    <location>
        <begin position="1"/>
        <end position="16"/>
    </location>
</feature>
<organism evidence="15">
    <name type="scientific">Cryptomonas paramaecium</name>
    <dbReference type="NCBI Taxonomy" id="2898"/>
    <lineage>
        <taxon>Eukaryota</taxon>
        <taxon>Cryptophyceae</taxon>
        <taxon>Cryptomonadales</taxon>
        <taxon>Cryptomonadaceae</taxon>
        <taxon>Cryptomonas</taxon>
    </lineage>
</organism>
<dbReference type="NCBIfam" id="TIGR01534">
    <property type="entry name" value="GAPDH-I"/>
    <property type="match status" value="1"/>
</dbReference>
<dbReference type="EMBL" id="HBKS01000154">
    <property type="protein sequence ID" value="CAE2342749.1"/>
    <property type="molecule type" value="Transcribed_RNA"/>
</dbReference>
<evidence type="ECO:0000313" key="13">
    <source>
        <dbReference type="EMBL" id="CAE2342744.1"/>
    </source>
</evidence>
<proteinExistence type="inferred from homology"/>
<dbReference type="EMBL" id="HBKS01000152">
    <property type="protein sequence ID" value="CAE2342744.1"/>
    <property type="molecule type" value="Transcribed_RNA"/>
</dbReference>
<dbReference type="GO" id="GO:0005829">
    <property type="term" value="C:cytosol"/>
    <property type="evidence" value="ECO:0007669"/>
    <property type="project" value="TreeGrafter"/>
</dbReference>
<feature type="binding site" evidence="7">
    <location>
        <begin position="54"/>
        <end position="55"/>
    </location>
    <ligand>
        <name>NAD(+)</name>
        <dbReference type="ChEBI" id="CHEBI:57540"/>
    </ligand>
</feature>
<dbReference type="GO" id="GO:0006096">
    <property type="term" value="P:glycolytic process"/>
    <property type="evidence" value="ECO:0007669"/>
    <property type="project" value="TreeGrafter"/>
</dbReference>
<dbReference type="AlphaFoldDB" id="A0A7S4PQI5"/>
<evidence type="ECO:0000256" key="1">
    <source>
        <dbReference type="ARBA" id="ARBA00007406"/>
    </source>
</evidence>
<dbReference type="FunFam" id="3.30.360.10:FF:000001">
    <property type="entry name" value="Glyceraldehyde-3-phosphate dehydrogenase"/>
    <property type="match status" value="1"/>
</dbReference>
<gene>
    <name evidence="13" type="ORF">CPAR00382_LOCUS119</name>
    <name evidence="14" type="ORF">CPAR00382_LOCUS120</name>
    <name evidence="15" type="ORF">CPAR00382_LOCUS121</name>
    <name evidence="16" type="ORF">CPAR00382_LOCUS122</name>
    <name evidence="17" type="ORF">CPAR00382_LOCUS123</name>
</gene>
<feature type="binding site" evidence="6">
    <location>
        <position position="276"/>
    </location>
    <ligand>
        <name>D-glyceraldehyde 3-phosphate</name>
        <dbReference type="ChEBI" id="CHEBI:59776"/>
    </ligand>
</feature>
<feature type="domain" description="Glyceraldehyde 3-phosphate dehydrogenase NAD(P) binding" evidence="12">
    <location>
        <begin position="45"/>
        <end position="194"/>
    </location>
</feature>
<dbReference type="PROSITE" id="PS00071">
    <property type="entry name" value="GAPDH"/>
    <property type="match status" value="1"/>
</dbReference>
<dbReference type="PRINTS" id="PR00078">
    <property type="entry name" value="G3PDHDRGNASE"/>
</dbReference>
<dbReference type="InterPro" id="IPR020830">
    <property type="entry name" value="GlycerAld_3-P_DH_AS"/>
</dbReference>
<dbReference type="CDD" id="cd05214">
    <property type="entry name" value="GAPDH_I_N"/>
    <property type="match status" value="1"/>
</dbReference>
<keyword evidence="3 10" id="KW-0560">Oxidoreductase</keyword>
<feature type="binding site" evidence="7">
    <location>
        <position position="358"/>
    </location>
    <ligand>
        <name>NAD(+)</name>
        <dbReference type="ChEBI" id="CHEBI:57540"/>
    </ligand>
</feature>
<feature type="binding site" evidence="7">
    <location>
        <position position="163"/>
    </location>
    <ligand>
        <name>NAD(+)</name>
        <dbReference type="ChEBI" id="CHEBI:57540"/>
    </ligand>
</feature>
<dbReference type="Pfam" id="PF00044">
    <property type="entry name" value="Gp_dh_N"/>
    <property type="match status" value="1"/>
</dbReference>
<feature type="binding site" evidence="6">
    <location>
        <begin position="193"/>
        <end position="195"/>
    </location>
    <ligand>
        <name>D-glyceraldehyde 3-phosphate</name>
        <dbReference type="ChEBI" id="CHEBI:59776"/>
    </ligand>
</feature>
<dbReference type="PANTHER" id="PTHR10836">
    <property type="entry name" value="GLYCERALDEHYDE 3-PHOSPHATE DEHYDROGENASE"/>
    <property type="match status" value="1"/>
</dbReference>
<dbReference type="InterPro" id="IPR020828">
    <property type="entry name" value="GlycerAld_3-P_DH_NAD(P)-bd"/>
</dbReference>
<dbReference type="Gene3D" id="3.40.50.720">
    <property type="entry name" value="NAD(P)-binding Rossmann-like Domain"/>
    <property type="match status" value="1"/>
</dbReference>
<dbReference type="PANTHER" id="PTHR10836:SF76">
    <property type="entry name" value="GLYCERALDEHYDE-3-PHOSPHATE DEHYDROGENASE-RELATED"/>
    <property type="match status" value="1"/>
</dbReference>
<dbReference type="GO" id="GO:0004365">
    <property type="term" value="F:glyceraldehyde-3-phosphate dehydrogenase (NAD+) (phosphorylating) activity"/>
    <property type="evidence" value="ECO:0007669"/>
    <property type="project" value="TreeGrafter"/>
</dbReference>
<dbReference type="GO" id="GO:0051287">
    <property type="term" value="F:NAD binding"/>
    <property type="evidence" value="ECO:0007669"/>
    <property type="project" value="InterPro"/>
</dbReference>
<evidence type="ECO:0000256" key="5">
    <source>
        <dbReference type="PIRSR" id="PIRSR000149-1"/>
    </source>
</evidence>
<dbReference type="SUPFAM" id="SSF51735">
    <property type="entry name" value="NAD(P)-binding Rossmann-fold domains"/>
    <property type="match status" value="1"/>
</dbReference>
<keyword evidence="4 7" id="KW-0520">NAD</keyword>
<evidence type="ECO:0000256" key="10">
    <source>
        <dbReference type="RuleBase" id="RU361160"/>
    </source>
</evidence>
<protein>
    <recommendedName>
        <fullName evidence="10">Glyceraldehyde-3-phosphate dehydrogenase</fullName>
        <ecNumber evidence="10">1.2.1.-</ecNumber>
    </recommendedName>
</protein>
<evidence type="ECO:0000256" key="2">
    <source>
        <dbReference type="ARBA" id="ARBA00011881"/>
    </source>
</evidence>
<evidence type="ECO:0000313" key="15">
    <source>
        <dbReference type="EMBL" id="CAE2342749.1"/>
    </source>
</evidence>
<dbReference type="CDD" id="cd18126">
    <property type="entry name" value="GAPDH_I_C"/>
    <property type="match status" value="1"/>
</dbReference>
<evidence type="ECO:0000313" key="14">
    <source>
        <dbReference type="EMBL" id="CAE2342747.1"/>
    </source>
</evidence>
<dbReference type="FunFam" id="3.40.50.720:FF:000001">
    <property type="entry name" value="Glyceraldehyde-3-phosphate dehydrogenase"/>
    <property type="match status" value="1"/>
</dbReference>
<feature type="binding site" evidence="6">
    <location>
        <position position="224"/>
    </location>
    <ligand>
        <name>D-glyceraldehyde 3-phosphate</name>
        <dbReference type="ChEBI" id="CHEBI:59776"/>
    </ligand>
</feature>
<feature type="site" description="Activates thiol group during catalysis" evidence="8">
    <location>
        <position position="221"/>
    </location>
</feature>
<dbReference type="InterPro" id="IPR020829">
    <property type="entry name" value="GlycerAld_3-P_DH_cat"/>
</dbReference>
<comment type="subunit">
    <text evidence="2">Homotetramer.</text>
</comment>
<evidence type="ECO:0000313" key="16">
    <source>
        <dbReference type="EMBL" id="CAE2342758.1"/>
    </source>
</evidence>
<feature type="binding site" evidence="7">
    <location>
        <position position="121"/>
    </location>
    <ligand>
        <name>NAD(+)</name>
        <dbReference type="ChEBI" id="CHEBI:57540"/>
    </ligand>
</feature>
<dbReference type="GO" id="GO:0050661">
    <property type="term" value="F:NADP binding"/>
    <property type="evidence" value="ECO:0007669"/>
    <property type="project" value="InterPro"/>
</dbReference>
<dbReference type="PIRSF" id="PIRSF000149">
    <property type="entry name" value="GAP_DH"/>
    <property type="match status" value="1"/>
</dbReference>
<evidence type="ECO:0000256" key="9">
    <source>
        <dbReference type="RuleBase" id="RU000397"/>
    </source>
</evidence>
<dbReference type="Gene3D" id="3.30.360.10">
    <property type="entry name" value="Dihydrodipicolinate Reductase, domain 2"/>
    <property type="match status" value="1"/>
</dbReference>
<evidence type="ECO:0000256" key="6">
    <source>
        <dbReference type="PIRSR" id="PIRSR000149-2"/>
    </source>
</evidence>
<comment type="similarity">
    <text evidence="1 9">Belongs to the glyceraldehyde-3-phosphate dehydrogenase family.</text>
</comment>
<evidence type="ECO:0000259" key="12">
    <source>
        <dbReference type="SMART" id="SM00846"/>
    </source>
</evidence>
<dbReference type="SUPFAM" id="SSF55347">
    <property type="entry name" value="Glyceraldehyde-3-phosphate dehydrogenase-like, C-terminal domain"/>
    <property type="match status" value="1"/>
</dbReference>
<reference evidence="15" key="1">
    <citation type="submission" date="2021-01" db="EMBL/GenBank/DDBJ databases">
        <authorList>
            <person name="Corre E."/>
            <person name="Pelletier E."/>
            <person name="Niang G."/>
            <person name="Scheremetjew M."/>
            <person name="Finn R."/>
            <person name="Kale V."/>
            <person name="Holt S."/>
            <person name="Cochrane G."/>
            <person name="Meng A."/>
            <person name="Brown T."/>
            <person name="Cohen L."/>
        </authorList>
    </citation>
    <scope>NUCLEOTIDE SEQUENCE</scope>
    <source>
        <strain evidence="15">CCAP977/2a</strain>
    </source>
</reference>
<sequence>MIKAVILLAIVASASAFQLGSAFTPKMKLCQTRTSQATGLKMSAVPCGINGFGRIGRLVTRVLVKDSEAKLLQINAGSATTDYMAYQFKYDSAHGRWDGTTVVEGDDLVINGQRIKTTRARDPKDIGWGKNGVQYVCESTGAFLTAESAKGHIEAGAKKVIFSAPAKDDSLTIVMGVNAGDYKGQTNFVSCASCTTNGLAPLVKCINDKFGVEEGLMTTIHAMTATQAVVDSSSRKDWRGGRAGSGNIIPSSTGAAKAVAKVIPAVKGKLTGMAFRVPTLDVSVVDLTCKLKTPTTYEEICNEVKRSASGDMKGILSYTEEELVSQDFLTNPASSTFDAKAGIMLNPTFVKLVTWYDNEWGYSNRVKDLMVHVAKVDGHK</sequence>
<dbReference type="InterPro" id="IPR020831">
    <property type="entry name" value="GlycerAld/Erythrose_P_DH"/>
</dbReference>
<accession>A0A7S4PQI5</accession>
<dbReference type="EMBL" id="HBKS01000153">
    <property type="protein sequence ID" value="CAE2342747.1"/>
    <property type="molecule type" value="Transcribed_RNA"/>
</dbReference>
<dbReference type="EMBL" id="HBKS01000155">
    <property type="protein sequence ID" value="CAE2342758.1"/>
    <property type="molecule type" value="Transcribed_RNA"/>
</dbReference>
<feature type="active site" description="Nucleophile" evidence="5">
    <location>
        <position position="194"/>
    </location>
</feature>
<evidence type="ECO:0000256" key="7">
    <source>
        <dbReference type="PIRSR" id="PIRSR000149-3"/>
    </source>
</evidence>
<dbReference type="EMBL" id="HBKS01000156">
    <property type="protein sequence ID" value="CAE2342759.1"/>
    <property type="molecule type" value="Transcribed_RNA"/>
</dbReference>
<dbReference type="EC" id="1.2.1.-" evidence="10"/>
<feature type="binding site" evidence="6">
    <location>
        <begin position="253"/>
        <end position="254"/>
    </location>
    <ligand>
        <name>D-glyceraldehyde 3-phosphate</name>
        <dbReference type="ChEBI" id="CHEBI:59776"/>
    </ligand>
</feature>
<evidence type="ECO:0000256" key="3">
    <source>
        <dbReference type="ARBA" id="ARBA00023002"/>
    </source>
</evidence>
<dbReference type="Pfam" id="PF02800">
    <property type="entry name" value="Gp_dh_C"/>
    <property type="match status" value="1"/>
</dbReference>
<evidence type="ECO:0000256" key="8">
    <source>
        <dbReference type="PIRSR" id="PIRSR000149-4"/>
    </source>
</evidence>
<evidence type="ECO:0000313" key="17">
    <source>
        <dbReference type="EMBL" id="CAE2342759.1"/>
    </source>
</evidence>
<keyword evidence="11" id="KW-0732">Signal</keyword>
<dbReference type="GO" id="GO:0006006">
    <property type="term" value="P:glucose metabolic process"/>
    <property type="evidence" value="ECO:0007669"/>
    <property type="project" value="InterPro"/>
</dbReference>
<evidence type="ECO:0000256" key="4">
    <source>
        <dbReference type="ARBA" id="ARBA00023027"/>
    </source>
</evidence>
<keyword evidence="7" id="KW-0547">Nucleotide-binding</keyword>
<feature type="chain" id="PRO_5035681240" description="Glyceraldehyde-3-phosphate dehydrogenase" evidence="11">
    <location>
        <begin position="17"/>
        <end position="380"/>
    </location>
</feature>
<evidence type="ECO:0000256" key="11">
    <source>
        <dbReference type="SAM" id="SignalP"/>
    </source>
</evidence>
<dbReference type="InterPro" id="IPR006424">
    <property type="entry name" value="Glyceraldehyde-3-P_DH_1"/>
</dbReference>
<name>A0A7S4PQI5_9CRYP</name>
<dbReference type="InterPro" id="IPR036291">
    <property type="entry name" value="NAD(P)-bd_dom_sf"/>
</dbReference>
<dbReference type="SMART" id="SM00846">
    <property type="entry name" value="Gp_dh_N"/>
    <property type="match status" value="1"/>
</dbReference>